<protein>
    <submittedName>
        <fullName evidence="1">Uncharacterized protein</fullName>
    </submittedName>
</protein>
<dbReference type="EMBL" id="LWCA01001114">
    <property type="protein sequence ID" value="OAF65877.1"/>
    <property type="molecule type" value="Genomic_DNA"/>
</dbReference>
<evidence type="ECO:0000313" key="1">
    <source>
        <dbReference type="EMBL" id="OAF65877.1"/>
    </source>
</evidence>
<proteinExistence type="predicted"/>
<sequence>MNRKKYKVDQSPDDNSKDIDITIFWHESIPQSSKNITDRLNNSVYRLKVNKELEALNRCLLRANKLIRSPEKVDNYYANSSVDKKVELISVSTICHITRPQRNNVSVKKFLTECRKQPKCSARYKPGNF</sequence>
<gene>
    <name evidence="1" type="ORF">A3Q56_06395</name>
</gene>
<name>A0A177AV40_9BILA</name>
<evidence type="ECO:0000313" key="2">
    <source>
        <dbReference type="Proteomes" id="UP000078046"/>
    </source>
</evidence>
<accession>A0A177AV40</accession>
<comment type="caution">
    <text evidence="1">The sequence shown here is derived from an EMBL/GenBank/DDBJ whole genome shotgun (WGS) entry which is preliminary data.</text>
</comment>
<organism evidence="1 2">
    <name type="scientific">Intoshia linei</name>
    <dbReference type="NCBI Taxonomy" id="1819745"/>
    <lineage>
        <taxon>Eukaryota</taxon>
        <taxon>Metazoa</taxon>
        <taxon>Spiralia</taxon>
        <taxon>Lophotrochozoa</taxon>
        <taxon>Mesozoa</taxon>
        <taxon>Orthonectida</taxon>
        <taxon>Rhopaluridae</taxon>
        <taxon>Intoshia</taxon>
    </lineage>
</organism>
<reference evidence="1 2" key="1">
    <citation type="submission" date="2016-04" db="EMBL/GenBank/DDBJ databases">
        <title>The genome of Intoshia linei affirms orthonectids as highly simplified spiralians.</title>
        <authorList>
            <person name="Mikhailov K.V."/>
            <person name="Slusarev G.S."/>
            <person name="Nikitin M.A."/>
            <person name="Logacheva M.D."/>
            <person name="Penin A."/>
            <person name="Aleoshin V."/>
            <person name="Panchin Y.V."/>
        </authorList>
    </citation>
    <scope>NUCLEOTIDE SEQUENCE [LARGE SCALE GENOMIC DNA]</scope>
    <source>
        <strain evidence="1">Intl2013</strain>
        <tissue evidence="1">Whole animal</tissue>
    </source>
</reference>
<keyword evidence="2" id="KW-1185">Reference proteome</keyword>
<dbReference type="Proteomes" id="UP000078046">
    <property type="component" value="Unassembled WGS sequence"/>
</dbReference>
<dbReference type="AlphaFoldDB" id="A0A177AV40"/>